<gene>
    <name evidence="2" type="ORF">ENQ20_01295</name>
</gene>
<reference evidence="2" key="1">
    <citation type="journal article" date="2020" name="mSystems">
        <title>Genome- and Community-Level Interaction Insights into Carbon Utilization and Element Cycling Functions of Hydrothermarchaeota in Hydrothermal Sediment.</title>
        <authorList>
            <person name="Zhou Z."/>
            <person name="Liu Y."/>
            <person name="Xu W."/>
            <person name="Pan J."/>
            <person name="Luo Z.H."/>
            <person name="Li M."/>
        </authorList>
    </citation>
    <scope>NUCLEOTIDE SEQUENCE [LARGE SCALE GENOMIC DNA]</scope>
    <source>
        <strain evidence="2">SpSt-289</strain>
    </source>
</reference>
<organism evidence="2">
    <name type="scientific">Caldilinea aerophila</name>
    <dbReference type="NCBI Taxonomy" id="133453"/>
    <lineage>
        <taxon>Bacteria</taxon>
        <taxon>Bacillati</taxon>
        <taxon>Chloroflexota</taxon>
        <taxon>Caldilineae</taxon>
        <taxon>Caldilineales</taxon>
        <taxon>Caldilineaceae</taxon>
        <taxon>Caldilinea</taxon>
    </lineage>
</organism>
<evidence type="ECO:0000313" key="2">
    <source>
        <dbReference type="EMBL" id="HDX30109.1"/>
    </source>
</evidence>
<proteinExistence type="predicted"/>
<feature type="domain" description="HD" evidence="1">
    <location>
        <begin position="24"/>
        <end position="100"/>
    </location>
</feature>
<dbReference type="Pfam" id="PF01966">
    <property type="entry name" value="HD"/>
    <property type="match status" value="1"/>
</dbReference>
<dbReference type="PANTHER" id="PTHR38659">
    <property type="entry name" value="METAL-DEPENDENT PHOSPHOHYDROLASE"/>
    <property type="match status" value="1"/>
</dbReference>
<name>A0A7C1JYL2_9CHLR</name>
<dbReference type="InterPro" id="IPR006674">
    <property type="entry name" value="HD_domain"/>
</dbReference>
<sequence>MSLPTREEAYALLCEWVQSESLRRHMLAVEAALRAYARHYGEDEELWGITGLLHDLDYERYPDMDDPVNGHPRAALRLFRASGYPAELIHAVEAHATFLGVPRESLLDKALLACDELTGLILATAYVRPDRDLRNVELKSIKKKWKDKAFTAAIDRQENMRFIEELGVPFDEHVQRVLTAMQGIADVLGVAGPGGASQSVSES</sequence>
<dbReference type="InterPro" id="IPR006675">
    <property type="entry name" value="HDIG_dom"/>
</dbReference>
<dbReference type="NCBIfam" id="TIGR00277">
    <property type="entry name" value="HDIG"/>
    <property type="match status" value="1"/>
</dbReference>
<dbReference type="PANTHER" id="PTHR38659:SF1">
    <property type="entry name" value="METAL DEPENDENT PHOSPHOHYDROLASE"/>
    <property type="match status" value="1"/>
</dbReference>
<dbReference type="Gene3D" id="1.10.3210.10">
    <property type="entry name" value="Hypothetical protein af1432"/>
    <property type="match status" value="1"/>
</dbReference>
<dbReference type="EMBL" id="DSMG01000016">
    <property type="protein sequence ID" value="HDX30109.1"/>
    <property type="molecule type" value="Genomic_DNA"/>
</dbReference>
<comment type="caution">
    <text evidence="2">The sequence shown here is derived from an EMBL/GenBank/DDBJ whole genome shotgun (WGS) entry which is preliminary data.</text>
</comment>
<dbReference type="AlphaFoldDB" id="A0A7C1JYL2"/>
<evidence type="ECO:0000259" key="1">
    <source>
        <dbReference type="Pfam" id="PF01966"/>
    </source>
</evidence>
<dbReference type="SUPFAM" id="SSF109604">
    <property type="entry name" value="HD-domain/PDEase-like"/>
    <property type="match status" value="1"/>
</dbReference>
<accession>A0A7C1JYL2</accession>
<protein>
    <submittedName>
        <fullName evidence="2">HDIG domain-containing protein</fullName>
    </submittedName>
</protein>